<dbReference type="AlphaFoldDB" id="M7B5C6"/>
<keyword evidence="1" id="KW-0732">Signal</keyword>
<reference evidence="3" key="1">
    <citation type="journal article" date="2013" name="Nat. Genet.">
        <title>The draft genomes of soft-shell turtle and green sea turtle yield insights into the development and evolution of the turtle-specific body plan.</title>
        <authorList>
            <person name="Wang Z."/>
            <person name="Pascual-Anaya J."/>
            <person name="Zadissa A."/>
            <person name="Li W."/>
            <person name="Niimura Y."/>
            <person name="Huang Z."/>
            <person name="Li C."/>
            <person name="White S."/>
            <person name="Xiong Z."/>
            <person name="Fang D."/>
            <person name="Wang B."/>
            <person name="Ming Y."/>
            <person name="Chen Y."/>
            <person name="Zheng Y."/>
            <person name="Kuraku S."/>
            <person name="Pignatelli M."/>
            <person name="Herrero J."/>
            <person name="Beal K."/>
            <person name="Nozawa M."/>
            <person name="Li Q."/>
            <person name="Wang J."/>
            <person name="Zhang H."/>
            <person name="Yu L."/>
            <person name="Shigenobu S."/>
            <person name="Wang J."/>
            <person name="Liu J."/>
            <person name="Flicek P."/>
            <person name="Searle S."/>
            <person name="Wang J."/>
            <person name="Kuratani S."/>
            <person name="Yin Y."/>
            <person name="Aken B."/>
            <person name="Zhang G."/>
            <person name="Irie N."/>
        </authorList>
    </citation>
    <scope>NUCLEOTIDE SEQUENCE [LARGE SCALE GENOMIC DNA]</scope>
</reference>
<organism evidence="2 3">
    <name type="scientific">Chelonia mydas</name>
    <name type="common">Green sea-turtle</name>
    <name type="synonym">Chelonia agassizi</name>
    <dbReference type="NCBI Taxonomy" id="8469"/>
    <lineage>
        <taxon>Eukaryota</taxon>
        <taxon>Metazoa</taxon>
        <taxon>Chordata</taxon>
        <taxon>Craniata</taxon>
        <taxon>Vertebrata</taxon>
        <taxon>Euteleostomi</taxon>
        <taxon>Archelosauria</taxon>
        <taxon>Testudinata</taxon>
        <taxon>Testudines</taxon>
        <taxon>Cryptodira</taxon>
        <taxon>Durocryptodira</taxon>
        <taxon>Americhelydia</taxon>
        <taxon>Chelonioidea</taxon>
        <taxon>Cheloniidae</taxon>
        <taxon>Chelonia</taxon>
    </lineage>
</organism>
<dbReference type="EMBL" id="KB537019">
    <property type="protein sequence ID" value="EMP33151.1"/>
    <property type="molecule type" value="Genomic_DNA"/>
</dbReference>
<name>M7B5C6_CHEMY</name>
<proteinExistence type="predicted"/>
<accession>M7B5C6</accession>
<dbReference type="Proteomes" id="UP000031443">
    <property type="component" value="Unassembled WGS sequence"/>
</dbReference>
<evidence type="ECO:0000313" key="3">
    <source>
        <dbReference type="Proteomes" id="UP000031443"/>
    </source>
</evidence>
<feature type="signal peptide" evidence="1">
    <location>
        <begin position="1"/>
        <end position="19"/>
    </location>
</feature>
<evidence type="ECO:0000256" key="1">
    <source>
        <dbReference type="SAM" id="SignalP"/>
    </source>
</evidence>
<feature type="chain" id="PRO_5004079989" evidence="1">
    <location>
        <begin position="20"/>
        <end position="98"/>
    </location>
</feature>
<sequence length="98" mass="10584">MAGGGLLLATFVPFPLLQGRALLLRHLTPRPVVTRGLFHWMTALHEIESQVANAEQEENGARGAGNEKEGDKLSQELQVFKAVKHTDNANAPSLTAEA</sequence>
<gene>
    <name evidence="2" type="ORF">UY3_09713</name>
</gene>
<protein>
    <submittedName>
        <fullName evidence="2">Uncharacterized protein</fullName>
    </submittedName>
</protein>
<evidence type="ECO:0000313" key="2">
    <source>
        <dbReference type="EMBL" id="EMP33151.1"/>
    </source>
</evidence>
<keyword evidence="3" id="KW-1185">Reference proteome</keyword>